<dbReference type="InterPro" id="IPR039425">
    <property type="entry name" value="RNA_pol_sigma-70-like"/>
</dbReference>
<dbReference type="InterPro" id="IPR007627">
    <property type="entry name" value="RNA_pol_sigma70_r2"/>
</dbReference>
<dbReference type="EMBL" id="FRBL01000008">
    <property type="protein sequence ID" value="SHM41327.1"/>
    <property type="molecule type" value="Genomic_DNA"/>
</dbReference>
<dbReference type="InterPro" id="IPR014284">
    <property type="entry name" value="RNA_pol_sigma-70_dom"/>
</dbReference>
<comment type="similarity">
    <text evidence="1">Belongs to the sigma-70 factor family. ECF subfamily.</text>
</comment>
<dbReference type="CDD" id="cd06171">
    <property type="entry name" value="Sigma70_r4"/>
    <property type="match status" value="1"/>
</dbReference>
<dbReference type="NCBIfam" id="TIGR02937">
    <property type="entry name" value="sigma70-ECF"/>
    <property type="match status" value="1"/>
</dbReference>
<dbReference type="InterPro" id="IPR036388">
    <property type="entry name" value="WH-like_DNA-bd_sf"/>
</dbReference>
<evidence type="ECO:0000313" key="7">
    <source>
        <dbReference type="EMBL" id="SHM41327.1"/>
    </source>
</evidence>
<dbReference type="GO" id="GO:0006352">
    <property type="term" value="P:DNA-templated transcription initiation"/>
    <property type="evidence" value="ECO:0007669"/>
    <property type="project" value="InterPro"/>
</dbReference>
<keyword evidence="4" id="KW-0804">Transcription</keyword>
<feature type="domain" description="RNA polymerase sigma factor 70 region 4 type 2" evidence="6">
    <location>
        <begin position="123"/>
        <end position="174"/>
    </location>
</feature>
<dbReference type="STRING" id="1419482.SAMN05444266_1085"/>
<evidence type="ECO:0000256" key="4">
    <source>
        <dbReference type="ARBA" id="ARBA00023163"/>
    </source>
</evidence>
<dbReference type="AlphaFoldDB" id="A0A1M7ILP7"/>
<name>A0A1M7ILP7_9BACT</name>
<sequence>MEHLVNEKELLRRLSEDDEAAFQELFYHYWDQLYHAALRLTKSTELATDIAQETFARIWARRTQLRDVQNFPAFLFTISRNLIHDHLRNKVFREDNAGYLETYAAYHESTPQHLLENKELQHLLQEAIDSLPTQLKQVFTMARLQGMRHEAIAKALDITPMSSKVYMVRALAALRKYIMERGGPLLFCLSVYFLRA</sequence>
<keyword evidence="2" id="KW-0805">Transcription regulation</keyword>
<evidence type="ECO:0000256" key="3">
    <source>
        <dbReference type="ARBA" id="ARBA00023082"/>
    </source>
</evidence>
<dbReference type="GO" id="GO:0016987">
    <property type="term" value="F:sigma factor activity"/>
    <property type="evidence" value="ECO:0007669"/>
    <property type="project" value="UniProtKB-KW"/>
</dbReference>
<dbReference type="SUPFAM" id="SSF88946">
    <property type="entry name" value="Sigma2 domain of RNA polymerase sigma factors"/>
    <property type="match status" value="1"/>
</dbReference>
<dbReference type="Gene3D" id="1.10.1740.10">
    <property type="match status" value="1"/>
</dbReference>
<dbReference type="Pfam" id="PF08281">
    <property type="entry name" value="Sigma70_r4_2"/>
    <property type="match status" value="1"/>
</dbReference>
<evidence type="ECO:0000256" key="1">
    <source>
        <dbReference type="ARBA" id="ARBA00010641"/>
    </source>
</evidence>
<keyword evidence="3" id="KW-0731">Sigma factor</keyword>
<reference evidence="7 8" key="1">
    <citation type="submission" date="2016-11" db="EMBL/GenBank/DDBJ databases">
        <authorList>
            <person name="Jaros S."/>
            <person name="Januszkiewicz K."/>
            <person name="Wedrychowicz H."/>
        </authorList>
    </citation>
    <scope>NUCLEOTIDE SEQUENCE [LARGE SCALE GENOMIC DNA]</scope>
    <source>
        <strain evidence="7 8">DSM 27406</strain>
    </source>
</reference>
<evidence type="ECO:0000256" key="2">
    <source>
        <dbReference type="ARBA" id="ARBA00023015"/>
    </source>
</evidence>
<dbReference type="GO" id="GO:0003677">
    <property type="term" value="F:DNA binding"/>
    <property type="evidence" value="ECO:0007669"/>
    <property type="project" value="InterPro"/>
</dbReference>
<gene>
    <name evidence="7" type="ORF">SAMN05444266_1085</name>
</gene>
<proteinExistence type="inferred from homology"/>
<feature type="domain" description="RNA polymerase sigma-70 region 2" evidence="5">
    <location>
        <begin position="27"/>
        <end position="90"/>
    </location>
</feature>
<dbReference type="Proteomes" id="UP000184420">
    <property type="component" value="Unassembled WGS sequence"/>
</dbReference>
<dbReference type="InterPro" id="IPR013325">
    <property type="entry name" value="RNA_pol_sigma_r2"/>
</dbReference>
<evidence type="ECO:0000313" key="8">
    <source>
        <dbReference type="Proteomes" id="UP000184420"/>
    </source>
</evidence>
<dbReference type="Pfam" id="PF04542">
    <property type="entry name" value="Sigma70_r2"/>
    <property type="match status" value="1"/>
</dbReference>
<evidence type="ECO:0000259" key="6">
    <source>
        <dbReference type="Pfam" id="PF08281"/>
    </source>
</evidence>
<dbReference type="InterPro" id="IPR013324">
    <property type="entry name" value="RNA_pol_sigma_r3/r4-like"/>
</dbReference>
<dbReference type="SUPFAM" id="SSF88659">
    <property type="entry name" value="Sigma3 and sigma4 domains of RNA polymerase sigma factors"/>
    <property type="match status" value="1"/>
</dbReference>
<dbReference type="PANTHER" id="PTHR43133">
    <property type="entry name" value="RNA POLYMERASE ECF-TYPE SIGMA FACTO"/>
    <property type="match status" value="1"/>
</dbReference>
<accession>A0A1M7ILP7</accession>
<protein>
    <submittedName>
        <fullName evidence="7">RNA polymerase sigma-70 factor, ECF subfamily</fullName>
    </submittedName>
</protein>
<dbReference type="RefSeq" id="WP_073084779.1">
    <property type="nucleotide sequence ID" value="NZ_FRBL01000008.1"/>
</dbReference>
<organism evidence="7 8">
    <name type="scientific">Chitinophaga jiangningensis</name>
    <dbReference type="NCBI Taxonomy" id="1419482"/>
    <lineage>
        <taxon>Bacteria</taxon>
        <taxon>Pseudomonadati</taxon>
        <taxon>Bacteroidota</taxon>
        <taxon>Chitinophagia</taxon>
        <taxon>Chitinophagales</taxon>
        <taxon>Chitinophagaceae</taxon>
        <taxon>Chitinophaga</taxon>
    </lineage>
</organism>
<dbReference type="OrthoDB" id="799938at2"/>
<evidence type="ECO:0000259" key="5">
    <source>
        <dbReference type="Pfam" id="PF04542"/>
    </source>
</evidence>
<dbReference type="Gene3D" id="1.10.10.10">
    <property type="entry name" value="Winged helix-like DNA-binding domain superfamily/Winged helix DNA-binding domain"/>
    <property type="match status" value="1"/>
</dbReference>
<dbReference type="PANTHER" id="PTHR43133:SF46">
    <property type="entry name" value="RNA POLYMERASE SIGMA-70 FACTOR ECF SUBFAMILY"/>
    <property type="match status" value="1"/>
</dbReference>
<dbReference type="InterPro" id="IPR013249">
    <property type="entry name" value="RNA_pol_sigma70_r4_t2"/>
</dbReference>
<keyword evidence="8" id="KW-1185">Reference proteome</keyword>